<evidence type="ECO:0000313" key="3">
    <source>
        <dbReference type="Proteomes" id="UP000199399"/>
    </source>
</evidence>
<dbReference type="Gene3D" id="1.20.1260.10">
    <property type="match status" value="1"/>
</dbReference>
<sequence>MPTTVGTEDNATDLVRNLLILEHDAIAAYDTTIERLDSAEYRQQIESFRRDHEAHVQELGRIADSLGVEKPMEGDMKQWLTTGKVALADIAGDDAILKAMKSNEDDTVAAYQQALDNAVADAELRPVIEQGLADERRHRSWMETAGG</sequence>
<evidence type="ECO:0000313" key="2">
    <source>
        <dbReference type="EMBL" id="SDG36984.1"/>
    </source>
</evidence>
<dbReference type="EMBL" id="FNBP01000007">
    <property type="protein sequence ID" value="SDG36984.1"/>
    <property type="molecule type" value="Genomic_DNA"/>
</dbReference>
<keyword evidence="3" id="KW-1185">Reference proteome</keyword>
<protein>
    <submittedName>
        <fullName evidence="2">Rubrerythrin</fullName>
    </submittedName>
</protein>
<evidence type="ECO:0000259" key="1">
    <source>
        <dbReference type="Pfam" id="PF09537"/>
    </source>
</evidence>
<dbReference type="InterPro" id="IPR009078">
    <property type="entry name" value="Ferritin-like_SF"/>
</dbReference>
<dbReference type="Proteomes" id="UP000199399">
    <property type="component" value="Unassembled WGS sequence"/>
</dbReference>
<dbReference type="CDD" id="cd00657">
    <property type="entry name" value="Ferritin_like"/>
    <property type="match status" value="1"/>
</dbReference>
<accession>A0A1G7TPS9</accession>
<dbReference type="AlphaFoldDB" id="A0A1G7TPS9"/>
<dbReference type="OrthoDB" id="7166292at2"/>
<dbReference type="RefSeq" id="WP_093742815.1">
    <property type="nucleotide sequence ID" value="NZ_FNBP01000007.1"/>
</dbReference>
<organism evidence="2 3">
    <name type="scientific">Sulfitobacter delicatus</name>
    <dbReference type="NCBI Taxonomy" id="218672"/>
    <lineage>
        <taxon>Bacteria</taxon>
        <taxon>Pseudomonadati</taxon>
        <taxon>Pseudomonadota</taxon>
        <taxon>Alphaproteobacteria</taxon>
        <taxon>Rhodobacterales</taxon>
        <taxon>Roseobacteraceae</taxon>
        <taxon>Sulfitobacter</taxon>
    </lineage>
</organism>
<name>A0A1G7TPS9_9RHOB</name>
<feature type="domain" description="DUF2383" evidence="1">
    <location>
        <begin position="16"/>
        <end position="116"/>
    </location>
</feature>
<gene>
    <name evidence="2" type="ORF">SAMN04489759_10713</name>
</gene>
<dbReference type="InterPro" id="IPR019052">
    <property type="entry name" value="DUF2383"/>
</dbReference>
<proteinExistence type="predicted"/>
<dbReference type="InterPro" id="IPR012347">
    <property type="entry name" value="Ferritin-like"/>
</dbReference>
<dbReference type="STRING" id="218672.SAMN04489759_10713"/>
<dbReference type="Pfam" id="PF09537">
    <property type="entry name" value="DUF2383"/>
    <property type="match status" value="1"/>
</dbReference>
<reference evidence="3" key="1">
    <citation type="submission" date="2016-10" db="EMBL/GenBank/DDBJ databases">
        <authorList>
            <person name="Varghese N."/>
            <person name="Submissions S."/>
        </authorList>
    </citation>
    <scope>NUCLEOTIDE SEQUENCE [LARGE SCALE GENOMIC DNA]</scope>
    <source>
        <strain evidence="3">DSM 16477</strain>
    </source>
</reference>
<dbReference type="SUPFAM" id="SSF47240">
    <property type="entry name" value="Ferritin-like"/>
    <property type="match status" value="1"/>
</dbReference>